<organism evidence="1 2">
    <name type="scientific">Clostridium sporogenes</name>
    <dbReference type="NCBI Taxonomy" id="1509"/>
    <lineage>
        <taxon>Bacteria</taxon>
        <taxon>Bacillati</taxon>
        <taxon>Bacillota</taxon>
        <taxon>Clostridia</taxon>
        <taxon>Eubacteriales</taxon>
        <taxon>Clostridiaceae</taxon>
        <taxon>Clostridium</taxon>
    </lineage>
</organism>
<dbReference type="RefSeq" id="WP_310944017.1">
    <property type="nucleotide sequence ID" value="NZ_JARUIS010000021.1"/>
</dbReference>
<comment type="caution">
    <text evidence="1">The sequence shown here is derived from an EMBL/GenBank/DDBJ whole genome shotgun (WGS) entry which is preliminary data.</text>
</comment>
<gene>
    <name evidence="1" type="ORF">P9J83_13190</name>
</gene>
<dbReference type="Proteomes" id="UP001182303">
    <property type="component" value="Unassembled WGS sequence"/>
</dbReference>
<evidence type="ECO:0000313" key="2">
    <source>
        <dbReference type="Proteomes" id="UP001182303"/>
    </source>
</evidence>
<dbReference type="AlphaFoldDB" id="A0AAE4JWV9"/>
<proteinExistence type="predicted"/>
<protein>
    <submittedName>
        <fullName evidence="1">Uncharacterized protein</fullName>
    </submittedName>
</protein>
<evidence type="ECO:0000313" key="1">
    <source>
        <dbReference type="EMBL" id="MDS1004447.1"/>
    </source>
</evidence>
<sequence>MIPILFIYYPKVNNKVNNINKYIHVYDVVKEAFLTDGWYSNKLSKHISKEVFNKLI</sequence>
<reference evidence="1" key="1">
    <citation type="submission" date="2023-04" db="EMBL/GenBank/DDBJ databases">
        <title>Assessment of the microbiological origin of a defect in Grana Padano cheese.</title>
        <authorList>
            <person name="Zago M."/>
            <person name="Rossetti L."/>
            <person name="Bonvini B."/>
            <person name="Carminati D."/>
            <person name="Giraffa G."/>
        </authorList>
    </citation>
    <scope>NUCLEOTIDE SEQUENCE</scope>
    <source>
        <strain evidence="1">4990</strain>
    </source>
</reference>
<name>A0AAE4JWV9_CLOSG</name>
<accession>A0AAE4JWV9</accession>
<dbReference type="EMBL" id="JARUIS010000021">
    <property type="protein sequence ID" value="MDS1004447.1"/>
    <property type="molecule type" value="Genomic_DNA"/>
</dbReference>